<evidence type="ECO:0000313" key="2">
    <source>
        <dbReference type="Proteomes" id="UP000198908"/>
    </source>
</evidence>
<protein>
    <submittedName>
        <fullName evidence="1">Uncharacterized protein</fullName>
    </submittedName>
</protein>
<sequence>MLTGSLGMAGGKGLGIRRIPLSAFFCDKFDTKNCYCSIFC</sequence>
<dbReference type="STRING" id="416944.SAMN05421548_11850"/>
<name>A0A1G6U298_9BURK</name>
<dbReference type="EMBL" id="FMYQ01000018">
    <property type="protein sequence ID" value="SDD35510.1"/>
    <property type="molecule type" value="Genomic_DNA"/>
</dbReference>
<dbReference type="Proteomes" id="UP000198908">
    <property type="component" value="Unassembled WGS sequence"/>
</dbReference>
<organism evidence="1 2">
    <name type="scientific">Paraburkholderia lycopersici</name>
    <dbReference type="NCBI Taxonomy" id="416944"/>
    <lineage>
        <taxon>Bacteria</taxon>
        <taxon>Pseudomonadati</taxon>
        <taxon>Pseudomonadota</taxon>
        <taxon>Betaproteobacteria</taxon>
        <taxon>Burkholderiales</taxon>
        <taxon>Burkholderiaceae</taxon>
        <taxon>Paraburkholderia</taxon>
    </lineage>
</organism>
<keyword evidence="2" id="KW-1185">Reference proteome</keyword>
<dbReference type="AlphaFoldDB" id="A0A1G6U298"/>
<reference evidence="2" key="1">
    <citation type="submission" date="2016-09" db="EMBL/GenBank/DDBJ databases">
        <authorList>
            <person name="Varghese N."/>
            <person name="Submissions S."/>
        </authorList>
    </citation>
    <scope>NUCLEOTIDE SEQUENCE [LARGE SCALE GENOMIC DNA]</scope>
    <source>
        <strain evidence="2">TNe-862</strain>
    </source>
</reference>
<gene>
    <name evidence="1" type="ORF">SAMN05421548_11850</name>
</gene>
<accession>A0A1G6U298</accession>
<evidence type="ECO:0000313" key="1">
    <source>
        <dbReference type="EMBL" id="SDD35510.1"/>
    </source>
</evidence>
<proteinExistence type="predicted"/>